<feature type="compositionally biased region" description="Low complexity" evidence="1">
    <location>
        <begin position="47"/>
        <end position="65"/>
    </location>
</feature>
<organism evidence="2 3">
    <name type="scientific">Tetraparma gracilis</name>
    <dbReference type="NCBI Taxonomy" id="2962635"/>
    <lineage>
        <taxon>Eukaryota</taxon>
        <taxon>Sar</taxon>
        <taxon>Stramenopiles</taxon>
        <taxon>Ochrophyta</taxon>
        <taxon>Bolidophyceae</taxon>
        <taxon>Parmales</taxon>
        <taxon>Triparmaceae</taxon>
        <taxon>Tetraparma</taxon>
    </lineage>
</organism>
<feature type="compositionally biased region" description="Pro residues" evidence="1">
    <location>
        <begin position="1"/>
        <end position="23"/>
    </location>
</feature>
<evidence type="ECO:0000256" key="1">
    <source>
        <dbReference type="SAM" id="MobiDB-lite"/>
    </source>
</evidence>
<feature type="compositionally biased region" description="Polar residues" evidence="1">
    <location>
        <begin position="257"/>
        <end position="271"/>
    </location>
</feature>
<gene>
    <name evidence="2" type="ORF">TeGR_g1450</name>
</gene>
<feature type="region of interest" description="Disordered" evidence="1">
    <location>
        <begin position="207"/>
        <end position="242"/>
    </location>
</feature>
<feature type="region of interest" description="Disordered" evidence="1">
    <location>
        <begin position="134"/>
        <end position="190"/>
    </location>
</feature>
<comment type="caution">
    <text evidence="2">The sequence shown here is derived from an EMBL/GenBank/DDBJ whole genome shotgun (WGS) entry which is preliminary data.</text>
</comment>
<name>A0ABQ6MKW7_9STRA</name>
<feature type="compositionally biased region" description="Low complexity" evidence="1">
    <location>
        <begin position="178"/>
        <end position="190"/>
    </location>
</feature>
<proteinExistence type="predicted"/>
<accession>A0ABQ6MKW7</accession>
<feature type="compositionally biased region" description="Polar residues" evidence="1">
    <location>
        <begin position="156"/>
        <end position="177"/>
    </location>
</feature>
<dbReference type="EMBL" id="BRYB01002971">
    <property type="protein sequence ID" value="GMI28387.1"/>
    <property type="molecule type" value="Genomic_DNA"/>
</dbReference>
<feature type="compositionally biased region" description="Low complexity" evidence="1">
    <location>
        <begin position="83"/>
        <end position="102"/>
    </location>
</feature>
<sequence>MDSRPSTPPPTRPTYSTTPPPRGDPGSAAYQPPPSPGRSRLDTQFASRLSSSPRSPPFHSHSTPSKYQHSMHSLHSPRASYESLGGVSNSSNHSLHSNASASTAEIDHGAIYSDRFIPSRIGSTLAFSSNLASAQGGAQSSDNDDGNGNNSANSNVHVQPSAAPNQTNTGSSSNPSQAAAGATGTGAAAGTESQALLTTLLRNELLGASSLPPSPPPKAAQENCAPGSSPADAPPPSPNMLRFKAPRQRFYDETTRAFTSLSPIGNDSQRLLASPKRATRKIPK</sequence>
<feature type="compositionally biased region" description="Low complexity" evidence="1">
    <location>
        <begin position="135"/>
        <end position="155"/>
    </location>
</feature>
<feature type="non-terminal residue" evidence="2">
    <location>
        <position position="284"/>
    </location>
</feature>
<protein>
    <submittedName>
        <fullName evidence="2">Uncharacterized protein</fullName>
    </submittedName>
</protein>
<dbReference type="Proteomes" id="UP001165060">
    <property type="component" value="Unassembled WGS sequence"/>
</dbReference>
<evidence type="ECO:0000313" key="3">
    <source>
        <dbReference type="Proteomes" id="UP001165060"/>
    </source>
</evidence>
<reference evidence="2 3" key="1">
    <citation type="journal article" date="2023" name="Commun. Biol.">
        <title>Genome analysis of Parmales, the sister group of diatoms, reveals the evolutionary specialization of diatoms from phago-mixotrophs to photoautotrophs.</title>
        <authorList>
            <person name="Ban H."/>
            <person name="Sato S."/>
            <person name="Yoshikawa S."/>
            <person name="Yamada K."/>
            <person name="Nakamura Y."/>
            <person name="Ichinomiya M."/>
            <person name="Sato N."/>
            <person name="Blanc-Mathieu R."/>
            <person name="Endo H."/>
            <person name="Kuwata A."/>
            <person name="Ogata H."/>
        </authorList>
    </citation>
    <scope>NUCLEOTIDE SEQUENCE [LARGE SCALE GENOMIC DNA]</scope>
</reference>
<keyword evidence="3" id="KW-1185">Reference proteome</keyword>
<feature type="region of interest" description="Disordered" evidence="1">
    <location>
        <begin position="1"/>
        <end position="104"/>
    </location>
</feature>
<evidence type="ECO:0000313" key="2">
    <source>
        <dbReference type="EMBL" id="GMI28387.1"/>
    </source>
</evidence>
<feature type="region of interest" description="Disordered" evidence="1">
    <location>
        <begin position="257"/>
        <end position="284"/>
    </location>
</feature>